<evidence type="ECO:0000256" key="1">
    <source>
        <dbReference type="SAM" id="MobiDB-lite"/>
    </source>
</evidence>
<organism evidence="2 3">
    <name type="scientific">Anaerotignum lactatifermentans</name>
    <dbReference type="NCBI Taxonomy" id="160404"/>
    <lineage>
        <taxon>Bacteria</taxon>
        <taxon>Bacillati</taxon>
        <taxon>Bacillota</taxon>
        <taxon>Clostridia</taxon>
        <taxon>Lachnospirales</taxon>
        <taxon>Anaerotignaceae</taxon>
        <taxon>Anaerotignum</taxon>
    </lineage>
</organism>
<dbReference type="EMBL" id="JACSNV010000017">
    <property type="protein sequence ID" value="MBM6878597.1"/>
    <property type="molecule type" value="Genomic_DNA"/>
</dbReference>
<comment type="caution">
    <text evidence="2">The sequence shown here is derived from an EMBL/GenBank/DDBJ whole genome shotgun (WGS) entry which is preliminary data.</text>
</comment>
<name>A0ABS2GCK0_9FIRM</name>
<protein>
    <recommendedName>
        <fullName evidence="4">Terminase</fullName>
    </recommendedName>
</protein>
<evidence type="ECO:0008006" key="4">
    <source>
        <dbReference type="Google" id="ProtNLM"/>
    </source>
</evidence>
<evidence type="ECO:0000313" key="2">
    <source>
        <dbReference type="EMBL" id="MBM6878597.1"/>
    </source>
</evidence>
<keyword evidence="3" id="KW-1185">Reference proteome</keyword>
<evidence type="ECO:0000313" key="3">
    <source>
        <dbReference type="Proteomes" id="UP000729290"/>
    </source>
</evidence>
<feature type="region of interest" description="Disordered" evidence="1">
    <location>
        <begin position="1"/>
        <end position="24"/>
    </location>
</feature>
<reference evidence="2 3" key="1">
    <citation type="journal article" date="2021" name="Sci. Rep.">
        <title>The distribution of antibiotic resistance genes in chicken gut microbiota commensals.</title>
        <authorList>
            <person name="Juricova H."/>
            <person name="Matiasovicova J."/>
            <person name="Kubasova T."/>
            <person name="Cejkova D."/>
            <person name="Rychlik I."/>
        </authorList>
    </citation>
    <scope>NUCLEOTIDE SEQUENCE [LARGE SCALE GENOMIC DNA]</scope>
    <source>
        <strain evidence="2 3">An431b</strain>
    </source>
</reference>
<gene>
    <name evidence="2" type="ORF">H9X83_10580</name>
</gene>
<proteinExistence type="predicted"/>
<dbReference type="Proteomes" id="UP000729290">
    <property type="component" value="Unassembled WGS sequence"/>
</dbReference>
<accession>A0ABS2GCK0</accession>
<dbReference type="RefSeq" id="WP_205134284.1">
    <property type="nucleotide sequence ID" value="NZ_JACSNT010000015.1"/>
</dbReference>
<sequence>MGRPSKPYAVLAQEKKSHRTKAEMDARKKGEAAFATGETLKEKPETRQNLTAHKEFLRLKKILMSINKWDAIYENVINRYCLLYAECFEFEGKREQFFRDLCSLDEEKEELIDSGMSISAFYKLKNQIQKNIIDLDKQVQAKRKMLMDIEKENIMTIASALRNVPKKEETPTNPLLEVLKGG</sequence>